<comment type="caution">
    <text evidence="1">The sequence shown here is derived from an EMBL/GenBank/DDBJ whole genome shotgun (WGS) entry which is preliminary data.</text>
</comment>
<gene>
    <name evidence="1" type="ORF">LTR16_002995</name>
</gene>
<evidence type="ECO:0000313" key="1">
    <source>
        <dbReference type="EMBL" id="KAK5256555.1"/>
    </source>
</evidence>
<dbReference type="EMBL" id="JAVRRA010008482">
    <property type="protein sequence ID" value="KAK5256555.1"/>
    <property type="molecule type" value="Genomic_DNA"/>
</dbReference>
<organism evidence="1 2">
    <name type="scientific">Cryomyces antarcticus</name>
    <dbReference type="NCBI Taxonomy" id="329879"/>
    <lineage>
        <taxon>Eukaryota</taxon>
        <taxon>Fungi</taxon>
        <taxon>Dikarya</taxon>
        <taxon>Ascomycota</taxon>
        <taxon>Pezizomycotina</taxon>
        <taxon>Dothideomycetes</taxon>
        <taxon>Dothideomycetes incertae sedis</taxon>
        <taxon>Cryomyces</taxon>
    </lineage>
</organism>
<protein>
    <submittedName>
        <fullName evidence="1">Uncharacterized protein</fullName>
    </submittedName>
</protein>
<evidence type="ECO:0000313" key="2">
    <source>
        <dbReference type="Proteomes" id="UP001357485"/>
    </source>
</evidence>
<accession>A0ABR0LYA8</accession>
<reference evidence="1 2" key="1">
    <citation type="submission" date="2023-08" db="EMBL/GenBank/DDBJ databases">
        <title>Black Yeasts Isolated from many extreme environments.</title>
        <authorList>
            <person name="Coleine C."/>
            <person name="Stajich J.E."/>
            <person name="Selbmann L."/>
        </authorList>
    </citation>
    <scope>NUCLEOTIDE SEQUENCE [LARGE SCALE GENOMIC DNA]</scope>
    <source>
        <strain evidence="1 2">CCFEE 536</strain>
    </source>
</reference>
<sequence length="343" mass="38695">MKGFVWPLPPDVLLPKPLAPELCSWLAPRIVESARQNDPLSNSDVLHGYIMRVGWYESTCKKVKEAARAEARKQWEVDLTESSFDLRQTLSDIISSGERNISTDAHLIKTMINSDFATEVDHEFHQQLAELEKESNSEFASLWQDKVFARIQLYRQGIQALDDEKLREQLSDALREHICKDVVPKALVLAESRKLIRGETLKRNVSKLEQALASAGSLNSVVLALEKWTKRQSIESSDTEYLRARKRQDVDDLIKSMHVQKQSRAAKDGPRLFGILVVVLVAQRKDGLLKFASSAFAPKLLKQLKRSLDTGAYDKLEILKGKVKSGEVTEQDLESMRVMAAGA</sequence>
<dbReference type="Proteomes" id="UP001357485">
    <property type="component" value="Unassembled WGS sequence"/>
</dbReference>
<name>A0ABR0LYA8_9PEZI</name>
<keyword evidence="2" id="KW-1185">Reference proteome</keyword>
<proteinExistence type="predicted"/>